<dbReference type="PROSITE" id="PS50928">
    <property type="entry name" value="ABC_TM1"/>
    <property type="match status" value="2"/>
</dbReference>
<keyword evidence="3" id="KW-1003">Cell membrane</keyword>
<gene>
    <name evidence="9" type="ORF">QRT03_08620</name>
</gene>
<dbReference type="EMBL" id="JASVWF010000002">
    <property type="protein sequence ID" value="MDL5156014.1"/>
    <property type="molecule type" value="Genomic_DNA"/>
</dbReference>
<organism evidence="9 10">
    <name type="scientific">Actinomycetospora termitidis</name>
    <dbReference type="NCBI Taxonomy" id="3053470"/>
    <lineage>
        <taxon>Bacteria</taxon>
        <taxon>Bacillati</taxon>
        <taxon>Actinomycetota</taxon>
        <taxon>Actinomycetes</taxon>
        <taxon>Pseudonocardiales</taxon>
        <taxon>Pseudonocardiaceae</taxon>
        <taxon>Actinomycetospora</taxon>
    </lineage>
</organism>
<evidence type="ECO:0000259" key="8">
    <source>
        <dbReference type="PROSITE" id="PS50928"/>
    </source>
</evidence>
<comment type="subcellular location">
    <subcellularLocation>
        <location evidence="1 7">Cell membrane</location>
        <topology evidence="1 7">Multi-pass membrane protein</topology>
    </subcellularLocation>
</comment>
<feature type="transmembrane region" description="Helical" evidence="7">
    <location>
        <begin position="229"/>
        <end position="248"/>
    </location>
</feature>
<protein>
    <submittedName>
        <fullName evidence="9">ABC transporter permease subunit</fullName>
    </submittedName>
</protein>
<evidence type="ECO:0000256" key="7">
    <source>
        <dbReference type="RuleBase" id="RU363032"/>
    </source>
</evidence>
<dbReference type="Pfam" id="PF00528">
    <property type="entry name" value="BPD_transp_1"/>
    <property type="match status" value="2"/>
</dbReference>
<dbReference type="InterPro" id="IPR050366">
    <property type="entry name" value="BP-dependent_transpt_permease"/>
</dbReference>
<dbReference type="CDD" id="cd06261">
    <property type="entry name" value="TM_PBP2"/>
    <property type="match status" value="1"/>
</dbReference>
<feature type="transmembrane region" description="Helical" evidence="7">
    <location>
        <begin position="531"/>
        <end position="552"/>
    </location>
</feature>
<feature type="transmembrane region" description="Helical" evidence="7">
    <location>
        <begin position="168"/>
        <end position="188"/>
    </location>
</feature>
<feature type="domain" description="ABC transmembrane type-1" evidence="8">
    <location>
        <begin position="88"/>
        <end position="286"/>
    </location>
</feature>
<feature type="transmembrane region" description="Helical" evidence="7">
    <location>
        <begin position="371"/>
        <end position="394"/>
    </location>
</feature>
<dbReference type="Gene3D" id="1.10.3720.10">
    <property type="entry name" value="MetI-like"/>
    <property type="match status" value="1"/>
</dbReference>
<evidence type="ECO:0000256" key="2">
    <source>
        <dbReference type="ARBA" id="ARBA00022448"/>
    </source>
</evidence>
<dbReference type="PANTHER" id="PTHR43386">
    <property type="entry name" value="OLIGOPEPTIDE TRANSPORT SYSTEM PERMEASE PROTEIN APPC"/>
    <property type="match status" value="1"/>
</dbReference>
<keyword evidence="5 7" id="KW-1133">Transmembrane helix</keyword>
<evidence type="ECO:0000256" key="6">
    <source>
        <dbReference type="ARBA" id="ARBA00023136"/>
    </source>
</evidence>
<proteinExistence type="inferred from homology"/>
<dbReference type="InterPro" id="IPR035906">
    <property type="entry name" value="MetI-like_sf"/>
</dbReference>
<dbReference type="RefSeq" id="WP_286052246.1">
    <property type="nucleotide sequence ID" value="NZ_JASVWF010000002.1"/>
</dbReference>
<dbReference type="InterPro" id="IPR000515">
    <property type="entry name" value="MetI-like"/>
</dbReference>
<accession>A0ABT7M740</accession>
<keyword evidence="4 7" id="KW-0812">Transmembrane</keyword>
<feature type="transmembrane region" description="Helical" evidence="7">
    <location>
        <begin position="430"/>
        <end position="450"/>
    </location>
</feature>
<keyword evidence="2 7" id="KW-0813">Transport</keyword>
<feature type="transmembrane region" description="Helical" evidence="7">
    <location>
        <begin position="406"/>
        <end position="424"/>
    </location>
</feature>
<sequence length="555" mass="55610">MGTVVVLAVLVAALPWLWDADPAATVLRARYPERGTDPATLDALRAELDLPSNPVVGAAEWLGGLVRGDLGTSWVTRAPVAPEVLGGLGISLTLAVAATVVAAVVAALLLLPGLLAGVRGQDPGRGAAVVAAVLAALPEIVLGSVLVLLVAVTWRLLPSSGFSGPQNLVLPALALGAPAGGLLARMLAASVEATLGEGWVRTWRSLGVPPSSLALGIARRAVAVAVPQIALLVVGLLGSAVAVEQLFTIPGIGSVARSAVLAQDLPTVQAAVTVLVLLGLALGGLGVLLHRALLGPALSGRELTGTAADDRRATRTSVVVAALLLVAVAVGLPRDPASGDESRRLAPPSWTLPFGADANGRDLYARFAHGALLTVGSAVAIVAVCLVVGLAIGVGARSPRAGAADVLNALPPVFLGLLVAAVAGPGLVGAAVAVALVGWVPLAVHARTLAAEARASGYVRAAELVNASRWRVARRHVLPAVVGPVTRHALARVPHAALALAALSFLGLGAAPDSPEWGAMLAAAQGYLERAPWTVLAPVAGLVALAVVLASARER</sequence>
<feature type="domain" description="ABC transmembrane type-1" evidence="8">
    <location>
        <begin position="367"/>
        <end position="554"/>
    </location>
</feature>
<feature type="transmembrane region" description="Helical" evidence="7">
    <location>
        <begin position="313"/>
        <end position="332"/>
    </location>
</feature>
<comment type="caution">
    <text evidence="9">The sequence shown here is derived from an EMBL/GenBank/DDBJ whole genome shotgun (WGS) entry which is preliminary data.</text>
</comment>
<evidence type="ECO:0000256" key="1">
    <source>
        <dbReference type="ARBA" id="ARBA00004651"/>
    </source>
</evidence>
<evidence type="ECO:0000256" key="5">
    <source>
        <dbReference type="ARBA" id="ARBA00022989"/>
    </source>
</evidence>
<evidence type="ECO:0000256" key="3">
    <source>
        <dbReference type="ARBA" id="ARBA00022475"/>
    </source>
</evidence>
<keyword evidence="6 7" id="KW-0472">Membrane</keyword>
<evidence type="ECO:0000256" key="4">
    <source>
        <dbReference type="ARBA" id="ARBA00022692"/>
    </source>
</evidence>
<dbReference type="PANTHER" id="PTHR43386:SF1">
    <property type="entry name" value="D,D-DIPEPTIDE TRANSPORT SYSTEM PERMEASE PROTEIN DDPC-RELATED"/>
    <property type="match status" value="1"/>
</dbReference>
<feature type="transmembrane region" description="Helical" evidence="7">
    <location>
        <begin position="493"/>
        <end position="511"/>
    </location>
</feature>
<reference evidence="9 10" key="1">
    <citation type="submission" date="2023-06" db="EMBL/GenBank/DDBJ databases">
        <title>Actinomycetospora Odt1-22.</title>
        <authorList>
            <person name="Supong K."/>
        </authorList>
    </citation>
    <scope>NUCLEOTIDE SEQUENCE [LARGE SCALE GENOMIC DNA]</scope>
    <source>
        <strain evidence="9 10">Odt1-22</strain>
    </source>
</reference>
<feature type="transmembrane region" description="Helical" evidence="7">
    <location>
        <begin position="127"/>
        <end position="156"/>
    </location>
</feature>
<name>A0ABT7M740_9PSEU</name>
<keyword evidence="10" id="KW-1185">Reference proteome</keyword>
<comment type="similarity">
    <text evidence="7">Belongs to the binding-protein-dependent transport system permease family.</text>
</comment>
<evidence type="ECO:0000313" key="9">
    <source>
        <dbReference type="EMBL" id="MDL5156014.1"/>
    </source>
</evidence>
<feature type="transmembrane region" description="Helical" evidence="7">
    <location>
        <begin position="268"/>
        <end position="293"/>
    </location>
</feature>
<evidence type="ECO:0000313" key="10">
    <source>
        <dbReference type="Proteomes" id="UP001231924"/>
    </source>
</evidence>
<dbReference type="SUPFAM" id="SSF161098">
    <property type="entry name" value="MetI-like"/>
    <property type="match status" value="1"/>
</dbReference>
<dbReference type="Proteomes" id="UP001231924">
    <property type="component" value="Unassembled WGS sequence"/>
</dbReference>
<feature type="transmembrane region" description="Helical" evidence="7">
    <location>
        <begin position="90"/>
        <end position="115"/>
    </location>
</feature>